<organism evidence="2 3">
    <name type="scientific">Sphingomonas kyeonggiensis</name>
    <dbReference type="NCBI Taxonomy" id="1268553"/>
    <lineage>
        <taxon>Bacteria</taxon>
        <taxon>Pseudomonadati</taxon>
        <taxon>Pseudomonadota</taxon>
        <taxon>Alphaproteobacteria</taxon>
        <taxon>Sphingomonadales</taxon>
        <taxon>Sphingomonadaceae</taxon>
        <taxon>Sphingomonas</taxon>
    </lineage>
</organism>
<dbReference type="InterPro" id="IPR002798">
    <property type="entry name" value="SpoIIM-like"/>
</dbReference>
<dbReference type="EMBL" id="JACIEH010000001">
    <property type="protein sequence ID" value="MBB4097398.1"/>
    <property type="molecule type" value="Genomic_DNA"/>
</dbReference>
<protein>
    <submittedName>
        <fullName evidence="2">Putative membrane protein SpoIIM required for sporulation</fullName>
    </submittedName>
</protein>
<evidence type="ECO:0000313" key="2">
    <source>
        <dbReference type="EMBL" id="MBB4097398.1"/>
    </source>
</evidence>
<reference evidence="2 3" key="1">
    <citation type="submission" date="2020-08" db="EMBL/GenBank/DDBJ databases">
        <title>Genomic Encyclopedia of Type Strains, Phase IV (KMG-IV): sequencing the most valuable type-strain genomes for metagenomic binning, comparative biology and taxonomic classification.</title>
        <authorList>
            <person name="Goeker M."/>
        </authorList>
    </citation>
    <scope>NUCLEOTIDE SEQUENCE [LARGE SCALE GENOMIC DNA]</scope>
    <source>
        <strain evidence="2 3">DSM 101806</strain>
    </source>
</reference>
<proteinExistence type="predicted"/>
<feature type="transmembrane region" description="Helical" evidence="1">
    <location>
        <begin position="279"/>
        <end position="297"/>
    </location>
</feature>
<name>A0A7W6JPW6_9SPHN</name>
<comment type="caution">
    <text evidence="2">The sequence shown here is derived from an EMBL/GenBank/DDBJ whole genome shotgun (WGS) entry which is preliminary data.</text>
</comment>
<dbReference type="Proteomes" id="UP000557392">
    <property type="component" value="Unassembled WGS sequence"/>
</dbReference>
<evidence type="ECO:0000313" key="3">
    <source>
        <dbReference type="Proteomes" id="UP000557392"/>
    </source>
</evidence>
<accession>A0A7W6JPW6</accession>
<dbReference type="PANTHER" id="PTHR35337:SF1">
    <property type="entry name" value="SLR1478 PROTEIN"/>
    <property type="match status" value="1"/>
</dbReference>
<feature type="transmembrane region" description="Helical" evidence="1">
    <location>
        <begin position="218"/>
        <end position="238"/>
    </location>
</feature>
<dbReference type="RefSeq" id="WP_183995004.1">
    <property type="nucleotide sequence ID" value="NZ_JACIEH010000001.1"/>
</dbReference>
<keyword evidence="1" id="KW-0812">Transmembrane</keyword>
<dbReference type="PANTHER" id="PTHR35337">
    <property type="entry name" value="SLR1478 PROTEIN"/>
    <property type="match status" value="1"/>
</dbReference>
<sequence>MSGAASSQFASARFREARTIDWLELDQRIREIERGRASGLSDEDLFELPVLYRAALSSLSVARETSLDADLVAYLEALCARAYFVLYGVQPPLRRRIASYFATGWPLALRSLARETVIAVLLMLLGAVATYCLVASDPSWYHSIVPADLAGGRGPQSSAAELRAGLYDGGGKDGMLGVFATYLFTHNAQISLMCFALGFAFGVPTILLLVYNGCILGAFMAVFVSKGLGLPLAAWLSIHGTTEMFAIAIAGAAGLRIGMAVAFPGRLSRTAATAKAGRTAAFAMIGVVLMLAVAGLLEGVGRQIVTSDLIRVAIGGGALLLWLLYFYVMPVRDEDAHG</sequence>
<feature type="transmembrane region" description="Helical" evidence="1">
    <location>
        <begin position="309"/>
        <end position="328"/>
    </location>
</feature>
<dbReference type="Pfam" id="PF01944">
    <property type="entry name" value="SpoIIM"/>
    <property type="match status" value="1"/>
</dbReference>
<keyword evidence="3" id="KW-1185">Reference proteome</keyword>
<gene>
    <name evidence="2" type="ORF">GGR46_000931</name>
</gene>
<dbReference type="AlphaFoldDB" id="A0A7W6JPW6"/>
<feature type="transmembrane region" description="Helical" evidence="1">
    <location>
        <begin position="117"/>
        <end position="136"/>
    </location>
</feature>
<keyword evidence="1" id="KW-0472">Membrane</keyword>
<evidence type="ECO:0000256" key="1">
    <source>
        <dbReference type="SAM" id="Phobius"/>
    </source>
</evidence>
<feature type="transmembrane region" description="Helical" evidence="1">
    <location>
        <begin position="244"/>
        <end position="267"/>
    </location>
</feature>
<feature type="transmembrane region" description="Helical" evidence="1">
    <location>
        <begin position="190"/>
        <end position="211"/>
    </location>
</feature>
<keyword evidence="1" id="KW-1133">Transmembrane helix</keyword>